<gene>
    <name evidence="7 10" type="primary">glnE</name>
    <name evidence="10" type="ORF">WOB96_13720</name>
</gene>
<organism evidence="10 11">
    <name type="scientific">Thermithiobacillus plumbiphilus</name>
    <dbReference type="NCBI Taxonomy" id="1729899"/>
    <lineage>
        <taxon>Bacteria</taxon>
        <taxon>Pseudomonadati</taxon>
        <taxon>Pseudomonadota</taxon>
        <taxon>Acidithiobacillia</taxon>
        <taxon>Acidithiobacillales</taxon>
        <taxon>Thermithiobacillaceae</taxon>
        <taxon>Thermithiobacillus</taxon>
    </lineage>
</organism>
<evidence type="ECO:0000313" key="10">
    <source>
        <dbReference type="EMBL" id="MEK8090811.1"/>
    </source>
</evidence>
<keyword evidence="2 7" id="KW-0548">Nucleotidyltransferase</keyword>
<keyword evidence="11" id="KW-1185">Reference proteome</keyword>
<comment type="caution">
    <text evidence="10">The sequence shown here is derived from an EMBL/GenBank/DDBJ whole genome shotgun (WGS) entry which is preliminary data.</text>
</comment>
<evidence type="ECO:0000313" key="11">
    <source>
        <dbReference type="Proteomes" id="UP001446205"/>
    </source>
</evidence>
<comment type="catalytic activity">
    <reaction evidence="7">
        <text>[glutamine synthetase]-L-tyrosine + ATP = [glutamine synthetase]-O(4)-(5'-adenylyl)-L-tyrosine + diphosphate</text>
        <dbReference type="Rhea" id="RHEA:18589"/>
        <dbReference type="Rhea" id="RHEA-COMP:10660"/>
        <dbReference type="Rhea" id="RHEA-COMP:10661"/>
        <dbReference type="ChEBI" id="CHEBI:30616"/>
        <dbReference type="ChEBI" id="CHEBI:33019"/>
        <dbReference type="ChEBI" id="CHEBI:46858"/>
        <dbReference type="ChEBI" id="CHEBI:83624"/>
        <dbReference type="EC" id="2.7.7.42"/>
    </reaction>
</comment>
<feature type="region of interest" description="Adenylyl removase" evidence="7">
    <location>
        <begin position="1"/>
        <end position="453"/>
    </location>
</feature>
<feature type="region of interest" description="Adenylyl transferase" evidence="7">
    <location>
        <begin position="459"/>
        <end position="977"/>
    </location>
</feature>
<evidence type="ECO:0000256" key="1">
    <source>
        <dbReference type="ARBA" id="ARBA00022679"/>
    </source>
</evidence>
<reference evidence="10 11" key="1">
    <citation type="submission" date="2024-04" db="EMBL/GenBank/DDBJ databases">
        <authorList>
            <person name="Abashina T."/>
            <person name="Shaikin A."/>
        </authorList>
    </citation>
    <scope>NUCLEOTIDE SEQUENCE [LARGE SCALE GENOMIC DNA]</scope>
    <source>
        <strain evidence="10 11">AAFK</strain>
    </source>
</reference>
<dbReference type="InterPro" id="IPR005190">
    <property type="entry name" value="GlnE_rpt_dom"/>
</dbReference>
<dbReference type="CDD" id="cd05401">
    <property type="entry name" value="NT_GlnE_GlnD_like"/>
    <property type="match status" value="2"/>
</dbReference>
<comment type="function">
    <text evidence="7">Involved in the regulation of glutamine synthetase GlnA, a key enzyme in the process to assimilate ammonia. When cellular nitrogen levels are high, the C-terminal adenylyl transferase (AT) inactivates GlnA by covalent transfer of an adenylyl group from ATP to specific tyrosine residue of GlnA, thus reducing its activity. Conversely, when nitrogen levels are low, the N-terminal adenylyl removase (AR) activates GlnA by removing the adenylyl group by phosphorolysis, increasing its activity. The regulatory region of GlnE binds the signal transduction protein PII (GlnB) which indicates the nitrogen status of the cell.</text>
</comment>
<evidence type="ECO:0000256" key="6">
    <source>
        <dbReference type="ARBA" id="ARBA00023268"/>
    </source>
</evidence>
<name>A0ABU9DCY6_9PROT</name>
<dbReference type="SUPFAM" id="SSF81593">
    <property type="entry name" value="Nucleotidyltransferase substrate binding subunit/domain"/>
    <property type="match status" value="2"/>
</dbReference>
<dbReference type="Pfam" id="PF08335">
    <property type="entry name" value="GlnD_UR_UTase"/>
    <property type="match status" value="2"/>
</dbReference>
<comment type="similarity">
    <text evidence="7">Belongs to the GlnE family.</text>
</comment>
<evidence type="ECO:0000259" key="9">
    <source>
        <dbReference type="Pfam" id="PF08335"/>
    </source>
</evidence>
<dbReference type="PANTHER" id="PTHR30621:SF0">
    <property type="entry name" value="BIFUNCTIONAL GLUTAMINE SYNTHETASE ADENYLYLTRANSFERASE_ADENYLYL-REMOVING ENZYME"/>
    <property type="match status" value="1"/>
</dbReference>
<proteinExistence type="inferred from homology"/>
<dbReference type="GO" id="GO:0008882">
    <property type="term" value="F:[glutamate-ammonia-ligase] adenylyltransferase activity"/>
    <property type="evidence" value="ECO:0007669"/>
    <property type="project" value="UniProtKB-EC"/>
</dbReference>
<comment type="cofactor">
    <cofactor evidence="7">
        <name>Mg(2+)</name>
        <dbReference type="ChEBI" id="CHEBI:18420"/>
    </cofactor>
</comment>
<keyword evidence="4 7" id="KW-0067">ATP-binding</keyword>
<dbReference type="SUPFAM" id="SSF81301">
    <property type="entry name" value="Nucleotidyltransferase"/>
    <property type="match status" value="2"/>
</dbReference>
<dbReference type="Proteomes" id="UP001446205">
    <property type="component" value="Unassembled WGS sequence"/>
</dbReference>
<dbReference type="EC" id="2.7.7.89" evidence="7"/>
<evidence type="ECO:0000259" key="8">
    <source>
        <dbReference type="Pfam" id="PF03710"/>
    </source>
</evidence>
<feature type="domain" description="PII-uridylyltransferase/Glutamine-synthetase adenylyltransferase" evidence="9">
    <location>
        <begin position="854"/>
        <end position="930"/>
    </location>
</feature>
<sequence>MTVSPQDMQRRIAAACASLAVDAAAVGQSMYQSLEQLDSQNREKVLQASEKHWRHWAHALCASRFLREQLRGHPDWLPALLEQQAPAVLPDLTQVTDFASLQSVLRAFRQRWMTHIIWREISLPDAFEQTVADLSRLAETCLQVALDWLMPQLQARHGQPRDADGHLVPFVVLGMGKLGGRELNLSSDIDLILAYGAPGETDGDRALDNGEFFARLGRQLIQALNERTEAGFVFRVDMRLRPFGESGPLAMSAEGLEQYYQLHGREWERYALIKARPVAGDIGFGEQLLSTLQPFIYRRYLDFTAFASLREIKTMIDAEIRRKEMQDNIKLGPGGIREIEFIVQAFQLIRGGQIPALRGRSTLAMLQVLVEKGLIPAREADELHAAYRFLRDVEHRLQMFDDRQTHVLPRDALDRERLACAMNHATWADLEPVLQHHRQLVAQHFDLTFAAPQMTPAQPDDPARRLWDIASGTPDADDRATACLQALGFVDVDAVWPGLRDFARSPGIQRRLTAEARARLDLLMPLVLGYAGRSAQPDILLPRFLRLIEAMAGRSAYLALLVENPLALSRLGRLLLQSPWIASEIGRYPSLLDEVLDAGEQQLLPDIASLRGNLGEQLAGELDAEGRMDRLRHFKRAELFRIARADLVGRLPVEQILQGLSQLAEVLVEAVLSLAWTDLVTRHGLPLQAAGGPARFCIVGFGKLGSAEMSYRSDLDLLFLHDSDADGMSDGTRSVPNEVFFARLGQRIIYYLSTLTPAGTLYSIDMRLRPSGRSGPLVTSLAHLDRYQHQEAWTWEHQALTRARAIAGDPDLMAAFDALRRDVLKRPREPARLRQDVRDMRKRLLAEFAPAADKFDLKHSPGGLLDLEFLVQYGRLLYGSVSRDLLEGRDTLSAFPVLAGLGLWSEADADALAGAWRFYRFLELRLQLQERPGAFDESEAVVIEALLPSGCGPLWRRLGSLGDEVRQVWHACLEPAH</sequence>
<keyword evidence="5 7" id="KW-0460">Magnesium</keyword>
<protein>
    <recommendedName>
        <fullName evidence="7">Bifunctional glutamine synthetase adenylyltransferase/adenylyl-removing enzyme</fullName>
    </recommendedName>
    <alternativeName>
        <fullName evidence="7">ATP:glutamine synthetase adenylyltransferase</fullName>
    </alternativeName>
    <alternativeName>
        <fullName evidence="7">ATase</fullName>
    </alternativeName>
    <domain>
        <recommendedName>
            <fullName evidence="7">Glutamine synthetase adenylyl-L-tyrosine phosphorylase</fullName>
            <ecNumber evidence="7">2.7.7.89</ecNumber>
        </recommendedName>
        <alternativeName>
            <fullName evidence="7">Adenylyl removase</fullName>
            <shortName evidence="7">AR</shortName>
            <shortName evidence="7">AT-N</shortName>
        </alternativeName>
    </domain>
    <domain>
        <recommendedName>
            <fullName evidence="7">Glutamine synthetase adenylyl transferase</fullName>
            <ecNumber evidence="7">2.7.7.42</ecNumber>
        </recommendedName>
        <alternativeName>
            <fullName evidence="7">Adenylyl transferase</fullName>
            <shortName evidence="7">AT</shortName>
            <shortName evidence="7">AT-C</shortName>
        </alternativeName>
    </domain>
</protein>
<evidence type="ECO:0000256" key="3">
    <source>
        <dbReference type="ARBA" id="ARBA00022741"/>
    </source>
</evidence>
<keyword evidence="10" id="KW-0436">Ligase</keyword>
<feature type="domain" description="Glutamate-ammonia ligase adenylyltransferase repeated" evidence="8">
    <location>
        <begin position="569"/>
        <end position="817"/>
    </location>
</feature>
<dbReference type="EMBL" id="JBBPCO010000016">
    <property type="protein sequence ID" value="MEK8090811.1"/>
    <property type="molecule type" value="Genomic_DNA"/>
</dbReference>
<dbReference type="NCBIfam" id="NF008292">
    <property type="entry name" value="PRK11072.1"/>
    <property type="match status" value="1"/>
</dbReference>
<dbReference type="GO" id="GO:0016874">
    <property type="term" value="F:ligase activity"/>
    <property type="evidence" value="ECO:0007669"/>
    <property type="project" value="UniProtKB-KW"/>
</dbReference>
<dbReference type="InterPro" id="IPR043519">
    <property type="entry name" value="NT_sf"/>
</dbReference>
<feature type="domain" description="Glutamate-ammonia ligase adenylyltransferase repeated" evidence="8">
    <location>
        <begin position="56"/>
        <end position="288"/>
    </location>
</feature>
<dbReference type="InterPro" id="IPR013546">
    <property type="entry name" value="PII_UdlTrfase/GS_AdlTrfase"/>
</dbReference>
<dbReference type="Gene3D" id="1.20.120.1510">
    <property type="match status" value="1"/>
</dbReference>
<dbReference type="Gene3D" id="1.20.120.330">
    <property type="entry name" value="Nucleotidyltransferases domain 2"/>
    <property type="match status" value="2"/>
</dbReference>
<feature type="domain" description="PII-uridylyltransferase/Glutamine-synthetase adenylyltransferase" evidence="9">
    <location>
        <begin position="311"/>
        <end position="447"/>
    </location>
</feature>
<keyword evidence="3 7" id="KW-0547">Nucleotide-binding</keyword>
<dbReference type="PANTHER" id="PTHR30621">
    <property type="entry name" value="GLUTAMINE SYNTHETASE ADENYLYLTRANSFERASE"/>
    <property type="match status" value="1"/>
</dbReference>
<dbReference type="Pfam" id="PF03710">
    <property type="entry name" value="GlnE"/>
    <property type="match status" value="2"/>
</dbReference>
<evidence type="ECO:0000256" key="5">
    <source>
        <dbReference type="ARBA" id="ARBA00022842"/>
    </source>
</evidence>
<dbReference type="HAMAP" id="MF_00802">
    <property type="entry name" value="GlnE"/>
    <property type="match status" value="1"/>
</dbReference>
<keyword evidence="6 7" id="KW-0511">Multifunctional enzyme</keyword>
<dbReference type="GO" id="GO:0047388">
    <property type="term" value="F:[glutamine synthetase]-adenylyl-L-tyrosine phosphorylase activity"/>
    <property type="evidence" value="ECO:0007669"/>
    <property type="project" value="UniProtKB-EC"/>
</dbReference>
<comment type="catalytic activity">
    <reaction evidence="7">
        <text>[glutamine synthetase]-O(4)-(5'-adenylyl)-L-tyrosine + phosphate = [glutamine synthetase]-L-tyrosine + ADP</text>
        <dbReference type="Rhea" id="RHEA:43716"/>
        <dbReference type="Rhea" id="RHEA-COMP:10660"/>
        <dbReference type="Rhea" id="RHEA-COMP:10661"/>
        <dbReference type="ChEBI" id="CHEBI:43474"/>
        <dbReference type="ChEBI" id="CHEBI:46858"/>
        <dbReference type="ChEBI" id="CHEBI:83624"/>
        <dbReference type="ChEBI" id="CHEBI:456216"/>
        <dbReference type="EC" id="2.7.7.89"/>
    </reaction>
</comment>
<dbReference type="InterPro" id="IPR023057">
    <property type="entry name" value="GlnE"/>
</dbReference>
<evidence type="ECO:0000256" key="4">
    <source>
        <dbReference type="ARBA" id="ARBA00022840"/>
    </source>
</evidence>
<dbReference type="RefSeq" id="WP_341371866.1">
    <property type="nucleotide sequence ID" value="NZ_JBBPCO010000016.1"/>
</dbReference>
<dbReference type="Gene3D" id="3.30.460.10">
    <property type="entry name" value="Beta Polymerase, domain 2"/>
    <property type="match status" value="2"/>
</dbReference>
<accession>A0ABU9DCY6</accession>
<keyword evidence="1 7" id="KW-0808">Transferase</keyword>
<evidence type="ECO:0000256" key="7">
    <source>
        <dbReference type="HAMAP-Rule" id="MF_00802"/>
    </source>
</evidence>
<evidence type="ECO:0000256" key="2">
    <source>
        <dbReference type="ARBA" id="ARBA00022695"/>
    </source>
</evidence>
<dbReference type="EC" id="2.7.7.42" evidence="7"/>